<feature type="compositionally biased region" description="Basic and acidic residues" evidence="1">
    <location>
        <begin position="124"/>
        <end position="146"/>
    </location>
</feature>
<comment type="caution">
    <text evidence="3">The sequence shown here is derived from an EMBL/GenBank/DDBJ whole genome shotgun (WGS) entry which is preliminary data.</text>
</comment>
<name>A0ABP3I039_9ACTN</name>
<keyword evidence="2" id="KW-1133">Transmembrane helix</keyword>
<sequence length="398" mass="38585">MNSGTNHDFPDDPGRAEPFGHSGPSALDEEALRRLMQGAVGGLRPSDGALDHLRQAVPARRTRRRQALGGAVAAAVLLGVALPAVLHVADEIGSTGPGDRPANAASSHHHSEGTVEGRQPGSGGDDHPGDRSRDGSAARGDHRGEPSGDGSRSPAGEAPQSPGRTGTTARPEPGATLSAVAPVCSRTQLGEGSGVVGAADAAGRVYGAFRIVNVSRAVCAVTGPGALVAQPPGGTAGRARISVVDHTSGDPAAGLPDPRREPEKVVLRPGQAYEVKFAWVPAAASTSGACTKDTGSSPAPGVSSSPSTPATTGSQAPAVPTGGAPETPALDGSGGSAGGGSGSGGSGSSDGSGGAAGGITLTNTPVAGEPAAAEARIPDACAGTVYHTGPLPTAAPTA</sequence>
<feature type="compositionally biased region" description="Gly residues" evidence="1">
    <location>
        <begin position="332"/>
        <end position="357"/>
    </location>
</feature>
<accession>A0ABP3I039</accession>
<evidence type="ECO:0000256" key="2">
    <source>
        <dbReference type="SAM" id="Phobius"/>
    </source>
</evidence>
<feature type="region of interest" description="Disordered" evidence="1">
    <location>
        <begin position="1"/>
        <end position="27"/>
    </location>
</feature>
<keyword evidence="2" id="KW-0812">Transmembrane</keyword>
<evidence type="ECO:0000256" key="1">
    <source>
        <dbReference type="SAM" id="MobiDB-lite"/>
    </source>
</evidence>
<feature type="compositionally biased region" description="Low complexity" evidence="1">
    <location>
        <begin position="294"/>
        <end position="318"/>
    </location>
</feature>
<evidence type="ECO:0000313" key="3">
    <source>
        <dbReference type="EMBL" id="GAA0386315.1"/>
    </source>
</evidence>
<dbReference type="Proteomes" id="UP001500879">
    <property type="component" value="Unassembled WGS sequence"/>
</dbReference>
<protein>
    <recommendedName>
        <fullName evidence="5">DUF4232 domain-containing protein</fullName>
    </recommendedName>
</protein>
<gene>
    <name evidence="3" type="ORF">GCM10010357_03910</name>
</gene>
<organism evidence="3 4">
    <name type="scientific">Streptomyces luteireticuli</name>
    <dbReference type="NCBI Taxonomy" id="173858"/>
    <lineage>
        <taxon>Bacteria</taxon>
        <taxon>Bacillati</taxon>
        <taxon>Actinomycetota</taxon>
        <taxon>Actinomycetes</taxon>
        <taxon>Kitasatosporales</taxon>
        <taxon>Streptomycetaceae</taxon>
        <taxon>Streptomyces</taxon>
    </lineage>
</organism>
<feature type="region of interest" description="Disordered" evidence="1">
    <location>
        <begin position="93"/>
        <end position="174"/>
    </location>
</feature>
<keyword evidence="2" id="KW-0472">Membrane</keyword>
<feature type="transmembrane region" description="Helical" evidence="2">
    <location>
        <begin position="67"/>
        <end position="86"/>
    </location>
</feature>
<evidence type="ECO:0008006" key="5">
    <source>
        <dbReference type="Google" id="ProtNLM"/>
    </source>
</evidence>
<reference evidence="4" key="1">
    <citation type="journal article" date="2019" name="Int. J. Syst. Evol. Microbiol.">
        <title>The Global Catalogue of Microorganisms (GCM) 10K type strain sequencing project: providing services to taxonomists for standard genome sequencing and annotation.</title>
        <authorList>
            <consortium name="The Broad Institute Genomics Platform"/>
            <consortium name="The Broad Institute Genome Sequencing Center for Infectious Disease"/>
            <person name="Wu L."/>
            <person name="Ma J."/>
        </authorList>
    </citation>
    <scope>NUCLEOTIDE SEQUENCE [LARGE SCALE GENOMIC DNA]</scope>
    <source>
        <strain evidence="4">JCM 4788</strain>
    </source>
</reference>
<evidence type="ECO:0000313" key="4">
    <source>
        <dbReference type="Proteomes" id="UP001500879"/>
    </source>
</evidence>
<feature type="region of interest" description="Disordered" evidence="1">
    <location>
        <begin position="287"/>
        <end position="372"/>
    </location>
</feature>
<dbReference type="EMBL" id="BAAABX010000004">
    <property type="protein sequence ID" value="GAA0386315.1"/>
    <property type="molecule type" value="Genomic_DNA"/>
</dbReference>
<dbReference type="RefSeq" id="WP_344019021.1">
    <property type="nucleotide sequence ID" value="NZ_BAAABX010000004.1"/>
</dbReference>
<proteinExistence type="predicted"/>
<keyword evidence="4" id="KW-1185">Reference proteome</keyword>